<dbReference type="EMBL" id="JBHSNB010000002">
    <property type="protein sequence ID" value="MFC5585477.1"/>
    <property type="molecule type" value="Genomic_DNA"/>
</dbReference>
<dbReference type="GO" id="GO:0016746">
    <property type="term" value="F:acyltransferase activity"/>
    <property type="evidence" value="ECO:0007669"/>
    <property type="project" value="UniProtKB-KW"/>
</dbReference>
<evidence type="ECO:0000313" key="5">
    <source>
        <dbReference type="Proteomes" id="UP001596107"/>
    </source>
</evidence>
<dbReference type="PANTHER" id="PTHR43877">
    <property type="entry name" value="AMINOALKYLPHOSPHONATE N-ACETYLTRANSFERASE-RELATED-RELATED"/>
    <property type="match status" value="1"/>
</dbReference>
<keyword evidence="1 4" id="KW-0808">Transferase</keyword>
<dbReference type="SUPFAM" id="SSF55729">
    <property type="entry name" value="Acyl-CoA N-acyltransferases (Nat)"/>
    <property type="match status" value="1"/>
</dbReference>
<keyword evidence="5" id="KW-1185">Reference proteome</keyword>
<dbReference type="CDD" id="cd04301">
    <property type="entry name" value="NAT_SF"/>
    <property type="match status" value="1"/>
</dbReference>
<gene>
    <name evidence="4" type="ORF">ACFPOD_10160</name>
</gene>
<dbReference type="Pfam" id="PF00583">
    <property type="entry name" value="Acetyltransf_1"/>
    <property type="match status" value="1"/>
</dbReference>
<evidence type="ECO:0000256" key="1">
    <source>
        <dbReference type="ARBA" id="ARBA00022679"/>
    </source>
</evidence>
<accession>A0ABW0T8A5</accession>
<proteinExistence type="predicted"/>
<evidence type="ECO:0000313" key="4">
    <source>
        <dbReference type="EMBL" id="MFC5585477.1"/>
    </source>
</evidence>
<keyword evidence="2 4" id="KW-0012">Acyltransferase</keyword>
<organism evidence="4 5">
    <name type="scientific">Nitratireductor kimnyeongensis</name>
    <dbReference type="NCBI Taxonomy" id="430679"/>
    <lineage>
        <taxon>Bacteria</taxon>
        <taxon>Pseudomonadati</taxon>
        <taxon>Pseudomonadota</taxon>
        <taxon>Alphaproteobacteria</taxon>
        <taxon>Hyphomicrobiales</taxon>
        <taxon>Phyllobacteriaceae</taxon>
        <taxon>Nitratireductor</taxon>
    </lineage>
</organism>
<name>A0ABW0T8A5_9HYPH</name>
<reference evidence="5" key="1">
    <citation type="journal article" date="2019" name="Int. J. Syst. Evol. Microbiol.">
        <title>The Global Catalogue of Microorganisms (GCM) 10K type strain sequencing project: providing services to taxonomists for standard genome sequencing and annotation.</title>
        <authorList>
            <consortium name="The Broad Institute Genomics Platform"/>
            <consortium name="The Broad Institute Genome Sequencing Center for Infectious Disease"/>
            <person name="Wu L."/>
            <person name="Ma J."/>
        </authorList>
    </citation>
    <scope>NUCLEOTIDE SEQUENCE [LARGE SCALE GENOMIC DNA]</scope>
    <source>
        <strain evidence="5">JCM 3366</strain>
    </source>
</reference>
<dbReference type="EC" id="2.3.-.-" evidence="4"/>
<evidence type="ECO:0000259" key="3">
    <source>
        <dbReference type="PROSITE" id="PS51186"/>
    </source>
</evidence>
<dbReference type="InterPro" id="IPR000182">
    <property type="entry name" value="GNAT_dom"/>
</dbReference>
<dbReference type="PROSITE" id="PS51186">
    <property type="entry name" value="GNAT"/>
    <property type="match status" value="1"/>
</dbReference>
<evidence type="ECO:0000256" key="2">
    <source>
        <dbReference type="ARBA" id="ARBA00023315"/>
    </source>
</evidence>
<dbReference type="InterPro" id="IPR050832">
    <property type="entry name" value="Bact_Acetyltransf"/>
</dbReference>
<feature type="domain" description="N-acetyltransferase" evidence="3">
    <location>
        <begin position="10"/>
        <end position="179"/>
    </location>
</feature>
<comment type="caution">
    <text evidence="4">The sequence shown here is derived from an EMBL/GenBank/DDBJ whole genome shotgun (WGS) entry which is preliminary data.</text>
</comment>
<dbReference type="Gene3D" id="3.40.630.30">
    <property type="match status" value="1"/>
</dbReference>
<sequence>MQSAATLSIERVDAIEAQGLLPELAGLLHACVHDGASIGFILPFGMEESARFWQEKIFPAIGSGGRILLVARQGGRLAGSVQLVVDTPPNQPHRAEASKLLVAPACRRQGVGRGLMSALEGQARSLGRSLITLDTRTGDKAEPLYAALGFSVAGIVPDYCRDPFLDRLDATTIMYKRLRTEA</sequence>
<protein>
    <submittedName>
        <fullName evidence="4">GNAT family N-acetyltransferase</fullName>
        <ecNumber evidence="4">2.3.-.-</ecNumber>
    </submittedName>
</protein>
<dbReference type="InterPro" id="IPR016181">
    <property type="entry name" value="Acyl_CoA_acyltransferase"/>
</dbReference>
<dbReference type="RefSeq" id="WP_223021214.1">
    <property type="nucleotide sequence ID" value="NZ_CP078143.1"/>
</dbReference>
<dbReference type="Proteomes" id="UP001596107">
    <property type="component" value="Unassembled WGS sequence"/>
</dbReference>